<dbReference type="SUPFAM" id="SSF53213">
    <property type="entry name" value="LigB-like"/>
    <property type="match status" value="1"/>
</dbReference>
<dbReference type="OrthoDB" id="159752at2"/>
<dbReference type="AlphaFoldDB" id="A0A380NKZ8"/>
<proteinExistence type="predicted"/>
<dbReference type="RefSeq" id="WP_115310429.1">
    <property type="nucleotide sequence ID" value="NZ_UHIO01000001.1"/>
</dbReference>
<evidence type="ECO:0000313" key="2">
    <source>
        <dbReference type="Proteomes" id="UP000255367"/>
    </source>
</evidence>
<reference evidence="1 2" key="1">
    <citation type="submission" date="2018-06" db="EMBL/GenBank/DDBJ databases">
        <authorList>
            <consortium name="Pathogen Informatics"/>
            <person name="Doyle S."/>
        </authorList>
    </citation>
    <scope>NUCLEOTIDE SEQUENCE [LARGE SCALE GENOMIC DNA]</scope>
    <source>
        <strain evidence="1 2">NCTC12020</strain>
    </source>
</reference>
<dbReference type="EMBL" id="UHIO01000001">
    <property type="protein sequence ID" value="SUP43655.1"/>
    <property type="molecule type" value="Genomic_DNA"/>
</dbReference>
<name>A0A380NKZ8_9FIRM</name>
<organism evidence="1 2">
    <name type="scientific">Veillonella criceti</name>
    <dbReference type="NCBI Taxonomy" id="103891"/>
    <lineage>
        <taxon>Bacteria</taxon>
        <taxon>Bacillati</taxon>
        <taxon>Bacillota</taxon>
        <taxon>Negativicutes</taxon>
        <taxon>Veillonellales</taxon>
        <taxon>Veillonellaceae</taxon>
        <taxon>Veillonella</taxon>
    </lineage>
</organism>
<dbReference type="Gene3D" id="3.40.830.10">
    <property type="entry name" value="LigB-like"/>
    <property type="match status" value="1"/>
</dbReference>
<dbReference type="Proteomes" id="UP000255367">
    <property type="component" value="Unassembled WGS sequence"/>
</dbReference>
<gene>
    <name evidence="1" type="ORF">NCTC12020_01272</name>
</gene>
<protein>
    <submittedName>
        <fullName evidence="1">Uncharacterized conserved protein</fullName>
    </submittedName>
</protein>
<keyword evidence="2" id="KW-1185">Reference proteome</keyword>
<accession>A0A380NKZ8</accession>
<evidence type="ECO:0000313" key="1">
    <source>
        <dbReference type="EMBL" id="SUP43655.1"/>
    </source>
</evidence>
<sequence>MKGRIVSVSYWPAPLRYYEAVAADRGSYNEVIGAMEQAAQAIKASKPQTILILSRYQLTLNDALGFSPQARLRGAIPLTNGTTFTVGLETDSVFNQALQLQSERMGIPLTSILDSLPIISTDDYLLHHTATIPLHFLSEQGLTNKQIVRLTMGRLSYEELYTFGRVVQLAAESSGRRVAVIGSANLLPNHWVNGVDKNLDVNIGIMQALGDQQPRILQELGYPAEEDYSLRTAAFVLGAVSGLNGSVETHHFSSVNGETYGLVQYKLKQK</sequence>